<dbReference type="PANTHER" id="PTHR11802:SF131">
    <property type="entry name" value="CARBOXYPEPTIDASE"/>
    <property type="match status" value="1"/>
</dbReference>
<keyword evidence="6" id="KW-0732">Signal</keyword>
<sequence>MKFTTAAASLALLAASADAFKPGPVVQPRSRDRKGPAIQVLPRQFPAEPEGVQTIISPSGANITYKEPGKEGICETTPGVNSYAGFINLGQDVHSFFWFFESRRDPANDPLTLWLNGGPGSDSLIGLFQELGPCNVTEDLVTALNPYAWNEVSNMLFLSQPIGVGFSYGGKAEASKGIFGEFIPADEAEPDGRYPTFDPSAIDTTDLAAIAAWEVVQGFYSALPQLDSNVSSTTFNLATESYGGHYGPAFFKYFYDQNELIKNGTIQGQELEFSSLTLINAIIDEAIQAPYYPEFANYNTYGIKALNDTMYNYASWAVVMPNGCLDQLTYCNVANQSTAVGQAVCAEAALMCRDNTQAALGVDTNYTSFSNNDIYYAFQQTGDFVYPNFKEDLEAILNASVRVSMIYGDADYICNWFGGEAVSKGVQYTNTEEFNAAGYTPMVVDGVQYGETREYGNFSFTRIYEAGHEVPYYQPIAALQLFNRTIFGFDTATGTKKVTEDLSTSGNANTTHTASAPPLASETGGAVLGDGKKAIWWRS</sequence>
<dbReference type="PROSITE" id="PS00131">
    <property type="entry name" value="CARBOXYPEPT_SER_SER"/>
    <property type="match status" value="1"/>
</dbReference>
<comment type="similarity">
    <text evidence="1 6">Belongs to the peptidase S10 family.</text>
</comment>
<evidence type="ECO:0000256" key="3">
    <source>
        <dbReference type="ARBA" id="ARBA00022670"/>
    </source>
</evidence>
<dbReference type="VEuPathDB" id="FungiDB:AB675_4023"/>
<dbReference type="SUPFAM" id="SSF53474">
    <property type="entry name" value="alpha/beta-Hydrolases"/>
    <property type="match status" value="1"/>
</dbReference>
<dbReference type="InterPro" id="IPR018202">
    <property type="entry name" value="Ser_caboxypep_ser_AS"/>
</dbReference>
<name>A0A0N0NK28_9EURO</name>
<dbReference type="Proteomes" id="UP000038010">
    <property type="component" value="Unassembled WGS sequence"/>
</dbReference>
<keyword evidence="4 6" id="KW-0378">Hydrolase</keyword>
<reference evidence="8 9" key="1">
    <citation type="submission" date="2015-06" db="EMBL/GenBank/DDBJ databases">
        <title>Draft genome of the ant-associated black yeast Phialophora attae CBS 131958.</title>
        <authorList>
            <person name="Moreno L.F."/>
            <person name="Stielow B.J."/>
            <person name="de Hoog S."/>
            <person name="Vicente V.A."/>
            <person name="Weiss V.A."/>
            <person name="de Vries M."/>
            <person name="Cruz L.M."/>
            <person name="Souza E.M."/>
        </authorList>
    </citation>
    <scope>NUCLEOTIDE SEQUENCE [LARGE SCALE GENOMIC DNA]</scope>
    <source>
        <strain evidence="8 9">CBS 131958</strain>
    </source>
</reference>
<feature type="signal peptide" evidence="6">
    <location>
        <begin position="1"/>
        <end position="19"/>
    </location>
</feature>
<evidence type="ECO:0000313" key="9">
    <source>
        <dbReference type="Proteomes" id="UP000038010"/>
    </source>
</evidence>
<keyword evidence="3 6" id="KW-0645">Protease</keyword>
<keyword evidence="5" id="KW-0325">Glycoprotein</keyword>
<dbReference type="Gene3D" id="3.40.50.1820">
    <property type="entry name" value="alpha/beta hydrolase"/>
    <property type="match status" value="1"/>
</dbReference>
<dbReference type="GO" id="GO:0000324">
    <property type="term" value="C:fungal-type vacuole"/>
    <property type="evidence" value="ECO:0007669"/>
    <property type="project" value="TreeGrafter"/>
</dbReference>
<dbReference type="GO" id="GO:0006508">
    <property type="term" value="P:proteolysis"/>
    <property type="evidence" value="ECO:0007669"/>
    <property type="project" value="UniProtKB-KW"/>
</dbReference>
<feature type="chain" id="PRO_5006517918" description="Carboxypeptidase" evidence="6">
    <location>
        <begin position="20"/>
        <end position="539"/>
    </location>
</feature>
<keyword evidence="9" id="KW-1185">Reference proteome</keyword>
<evidence type="ECO:0000256" key="5">
    <source>
        <dbReference type="ARBA" id="ARBA00023180"/>
    </source>
</evidence>
<keyword evidence="2 6" id="KW-0121">Carboxypeptidase</keyword>
<organism evidence="8 9">
    <name type="scientific">Cyphellophora attinorum</name>
    <dbReference type="NCBI Taxonomy" id="1664694"/>
    <lineage>
        <taxon>Eukaryota</taxon>
        <taxon>Fungi</taxon>
        <taxon>Dikarya</taxon>
        <taxon>Ascomycota</taxon>
        <taxon>Pezizomycotina</taxon>
        <taxon>Eurotiomycetes</taxon>
        <taxon>Chaetothyriomycetidae</taxon>
        <taxon>Chaetothyriales</taxon>
        <taxon>Cyphellophoraceae</taxon>
        <taxon>Cyphellophora</taxon>
    </lineage>
</organism>
<evidence type="ECO:0000256" key="1">
    <source>
        <dbReference type="ARBA" id="ARBA00009431"/>
    </source>
</evidence>
<proteinExistence type="inferred from homology"/>
<dbReference type="AlphaFoldDB" id="A0A0N0NK28"/>
<dbReference type="STRING" id="1664694.A0A0N0NK28"/>
<dbReference type="OrthoDB" id="443318at2759"/>
<dbReference type="InterPro" id="IPR029058">
    <property type="entry name" value="AB_hydrolase_fold"/>
</dbReference>
<dbReference type="PANTHER" id="PTHR11802">
    <property type="entry name" value="SERINE PROTEASE FAMILY S10 SERINE CARBOXYPEPTIDASE"/>
    <property type="match status" value="1"/>
</dbReference>
<gene>
    <name evidence="8" type="ORF">AB675_4023</name>
</gene>
<dbReference type="GeneID" id="28736010"/>
<dbReference type="EMBL" id="LFJN01000023">
    <property type="protein sequence ID" value="KPI37568.1"/>
    <property type="molecule type" value="Genomic_DNA"/>
</dbReference>
<dbReference type="PRINTS" id="PR00724">
    <property type="entry name" value="CRBOXYPTASEC"/>
</dbReference>
<evidence type="ECO:0000313" key="8">
    <source>
        <dbReference type="EMBL" id="KPI37568.1"/>
    </source>
</evidence>
<evidence type="ECO:0000256" key="7">
    <source>
        <dbReference type="SAM" id="MobiDB-lite"/>
    </source>
</evidence>
<feature type="compositionally biased region" description="Polar residues" evidence="7">
    <location>
        <begin position="500"/>
        <end position="514"/>
    </location>
</feature>
<dbReference type="RefSeq" id="XP_017997531.1">
    <property type="nucleotide sequence ID" value="XM_018144130.1"/>
</dbReference>
<dbReference type="EC" id="3.4.16.-" evidence="6"/>
<evidence type="ECO:0000256" key="6">
    <source>
        <dbReference type="RuleBase" id="RU361156"/>
    </source>
</evidence>
<comment type="caution">
    <text evidence="8">The sequence shown here is derived from an EMBL/GenBank/DDBJ whole genome shotgun (WGS) entry which is preliminary data.</text>
</comment>
<dbReference type="Pfam" id="PF00450">
    <property type="entry name" value="Peptidase_S10"/>
    <property type="match status" value="2"/>
</dbReference>
<evidence type="ECO:0000256" key="2">
    <source>
        <dbReference type="ARBA" id="ARBA00022645"/>
    </source>
</evidence>
<accession>A0A0N0NK28</accession>
<dbReference type="GO" id="GO:0004185">
    <property type="term" value="F:serine-type carboxypeptidase activity"/>
    <property type="evidence" value="ECO:0007669"/>
    <property type="project" value="UniProtKB-UniRule"/>
</dbReference>
<dbReference type="InterPro" id="IPR001563">
    <property type="entry name" value="Peptidase_S10"/>
</dbReference>
<feature type="region of interest" description="Disordered" evidence="7">
    <location>
        <begin position="500"/>
        <end position="526"/>
    </location>
</feature>
<evidence type="ECO:0000256" key="4">
    <source>
        <dbReference type="ARBA" id="ARBA00022801"/>
    </source>
</evidence>
<protein>
    <recommendedName>
        <fullName evidence="6">Carboxypeptidase</fullName>
        <ecNumber evidence="6">3.4.16.-</ecNumber>
    </recommendedName>
</protein>